<evidence type="ECO:0000313" key="1">
    <source>
        <dbReference type="EMBL" id="CAB4816259.1"/>
    </source>
</evidence>
<dbReference type="AlphaFoldDB" id="A0A6J6Z491"/>
<dbReference type="EMBL" id="CAFAAO010000040">
    <property type="protein sequence ID" value="CAB4816259.1"/>
    <property type="molecule type" value="Genomic_DNA"/>
</dbReference>
<proteinExistence type="predicted"/>
<accession>A0A6J6Z491</accession>
<reference evidence="1" key="1">
    <citation type="submission" date="2020-05" db="EMBL/GenBank/DDBJ databases">
        <authorList>
            <person name="Chiriac C."/>
            <person name="Salcher M."/>
            <person name="Ghai R."/>
            <person name="Kavagutti S V."/>
        </authorList>
    </citation>
    <scope>NUCLEOTIDE SEQUENCE</scope>
</reference>
<gene>
    <name evidence="1" type="ORF">UFOPK3037_01697</name>
</gene>
<organism evidence="1">
    <name type="scientific">freshwater metagenome</name>
    <dbReference type="NCBI Taxonomy" id="449393"/>
    <lineage>
        <taxon>unclassified sequences</taxon>
        <taxon>metagenomes</taxon>
        <taxon>ecological metagenomes</taxon>
    </lineage>
</organism>
<protein>
    <submittedName>
        <fullName evidence="1">Unannotated protein</fullName>
    </submittedName>
</protein>
<sequence>MQVILIARLLVMWAVVHPIFKVVEVGVVLVLVAAQVLAQALLVADPALVEPATAQILVALL</sequence>
<name>A0A6J6Z491_9ZZZZ</name>